<accession>A0A8J3ZL34</accession>
<evidence type="ECO:0000313" key="1">
    <source>
        <dbReference type="EMBL" id="GIJ63471.1"/>
    </source>
</evidence>
<reference evidence="1" key="1">
    <citation type="submission" date="2021-01" db="EMBL/GenBank/DDBJ databases">
        <title>Whole genome shotgun sequence of Virgisporangium aurantiacum NBRC 16421.</title>
        <authorList>
            <person name="Komaki H."/>
            <person name="Tamura T."/>
        </authorList>
    </citation>
    <scope>NUCLEOTIDE SEQUENCE</scope>
    <source>
        <strain evidence="1">NBRC 16421</strain>
    </source>
</reference>
<keyword evidence="2" id="KW-1185">Reference proteome</keyword>
<dbReference type="Proteomes" id="UP000612585">
    <property type="component" value="Unassembled WGS sequence"/>
</dbReference>
<name>A0A8J3ZL34_9ACTN</name>
<organism evidence="1 2">
    <name type="scientific">Virgisporangium aurantiacum</name>
    <dbReference type="NCBI Taxonomy" id="175570"/>
    <lineage>
        <taxon>Bacteria</taxon>
        <taxon>Bacillati</taxon>
        <taxon>Actinomycetota</taxon>
        <taxon>Actinomycetes</taxon>
        <taxon>Micromonosporales</taxon>
        <taxon>Micromonosporaceae</taxon>
        <taxon>Virgisporangium</taxon>
    </lineage>
</organism>
<proteinExistence type="predicted"/>
<dbReference type="RefSeq" id="WP_204010046.1">
    <property type="nucleotide sequence ID" value="NZ_BOPG01000096.1"/>
</dbReference>
<dbReference type="AlphaFoldDB" id="A0A8J3ZL34"/>
<dbReference type="EMBL" id="BOPG01000096">
    <property type="protein sequence ID" value="GIJ63471.1"/>
    <property type="molecule type" value="Genomic_DNA"/>
</dbReference>
<protein>
    <submittedName>
        <fullName evidence="1">Uncharacterized protein</fullName>
    </submittedName>
</protein>
<comment type="caution">
    <text evidence="1">The sequence shown here is derived from an EMBL/GenBank/DDBJ whole genome shotgun (WGS) entry which is preliminary data.</text>
</comment>
<gene>
    <name evidence="1" type="ORF">Vau01_109870</name>
</gene>
<sequence length="76" mass="7713">MQSSRPPKEAALAEVSITEHLRQAQSDAAIIEVRLVAPDVDASQTAADRVATVLTWSAAVGPGHAATATATGTACT</sequence>
<evidence type="ECO:0000313" key="2">
    <source>
        <dbReference type="Proteomes" id="UP000612585"/>
    </source>
</evidence>